<dbReference type="InterPro" id="IPR000089">
    <property type="entry name" value="Biotin_lipoyl"/>
</dbReference>
<evidence type="ECO:0000256" key="1">
    <source>
        <dbReference type="ARBA" id="ARBA00023267"/>
    </source>
</evidence>
<dbReference type="InterPro" id="IPR050709">
    <property type="entry name" value="Biotin_Carboxyl_Carrier/Decarb"/>
</dbReference>
<dbReference type="SUPFAM" id="SSF51230">
    <property type="entry name" value="Single hybrid motif"/>
    <property type="match status" value="1"/>
</dbReference>
<name>D4RWR2_9FIRM</name>
<evidence type="ECO:0000313" key="4">
    <source>
        <dbReference type="Proteomes" id="UP000006238"/>
    </source>
</evidence>
<organism evidence="3 4">
    <name type="scientific">Eshraghiella crossota DSM 2876</name>
    <dbReference type="NCBI Taxonomy" id="511680"/>
    <lineage>
        <taxon>Bacteria</taxon>
        <taxon>Bacillati</taxon>
        <taxon>Bacillota</taxon>
        <taxon>Clostridia</taxon>
        <taxon>Lachnospirales</taxon>
        <taxon>Lachnospiraceae</taxon>
        <taxon>Eshraghiella</taxon>
    </lineage>
</organism>
<dbReference type="PROSITE" id="PS00188">
    <property type="entry name" value="BIOTIN"/>
    <property type="match status" value="1"/>
</dbReference>
<protein>
    <submittedName>
        <fullName evidence="3">Putative glutaconyl-CoA decarboxylase subunit gamma</fullName>
    </submittedName>
</protein>
<accession>D4RWR2</accession>
<comment type="caution">
    <text evidence="3">The sequence shown here is derived from an EMBL/GenBank/DDBJ whole genome shotgun (WGS) entry which is preliminary data.</text>
</comment>
<dbReference type="Proteomes" id="UP000006238">
    <property type="component" value="Unassembled WGS sequence"/>
</dbReference>
<dbReference type="HOGENOM" id="CLU_016733_5_4_9"/>
<reference evidence="3 4" key="1">
    <citation type="submission" date="2010-02" db="EMBL/GenBank/DDBJ databases">
        <authorList>
            <person name="Weinstock G."/>
            <person name="Sodergren E."/>
            <person name="Clifton S."/>
            <person name="Fulton L."/>
            <person name="Fulton B."/>
            <person name="Courtney L."/>
            <person name="Fronick C."/>
            <person name="Harrison M."/>
            <person name="Strong C."/>
            <person name="Farmer C."/>
            <person name="Delahaunty K."/>
            <person name="Markovic C."/>
            <person name="Hall O."/>
            <person name="Minx P."/>
            <person name="Tomlinson C."/>
            <person name="Mitreva M."/>
            <person name="Nelson J."/>
            <person name="Hou S."/>
            <person name="Wollam A."/>
            <person name="Pepin K.H."/>
            <person name="Johnson M."/>
            <person name="Bhonagiri V."/>
            <person name="Zhang X."/>
            <person name="Suruliraj S."/>
            <person name="Warren W."/>
            <person name="Chinwalla A."/>
            <person name="Mardis E.R."/>
            <person name="Wilson R.K."/>
        </authorList>
    </citation>
    <scope>NUCLEOTIDE SEQUENCE [LARGE SCALE GENOMIC DNA]</scope>
    <source>
        <strain evidence="3 4">DSM 2876</strain>
    </source>
</reference>
<dbReference type="InterPro" id="IPR001882">
    <property type="entry name" value="Biotin_BS"/>
</dbReference>
<dbReference type="PANTHER" id="PTHR45266:SF3">
    <property type="entry name" value="OXALOACETATE DECARBOXYLASE ALPHA CHAIN"/>
    <property type="match status" value="1"/>
</dbReference>
<proteinExistence type="predicted"/>
<dbReference type="eggNOG" id="COG4770">
    <property type="taxonomic scope" value="Bacteria"/>
</dbReference>
<dbReference type="FunFam" id="2.40.50.100:FF:000003">
    <property type="entry name" value="Acetyl-CoA carboxylase biotin carboxyl carrier protein"/>
    <property type="match status" value="1"/>
</dbReference>
<keyword evidence="1" id="KW-0092">Biotin</keyword>
<dbReference type="PROSITE" id="PS50968">
    <property type="entry name" value="BIOTINYL_LIPOYL"/>
    <property type="match status" value="1"/>
</dbReference>
<dbReference type="EMBL" id="ABWN01000017">
    <property type="protein sequence ID" value="EFF69586.1"/>
    <property type="molecule type" value="Genomic_DNA"/>
</dbReference>
<feature type="domain" description="Lipoyl-binding" evidence="2">
    <location>
        <begin position="69"/>
        <end position="138"/>
    </location>
</feature>
<dbReference type="STRING" id="45851.BHV86_06280"/>
<dbReference type="PANTHER" id="PTHR45266">
    <property type="entry name" value="OXALOACETATE DECARBOXYLASE ALPHA CHAIN"/>
    <property type="match status" value="1"/>
</dbReference>
<dbReference type="AlphaFoldDB" id="D4RWR2"/>
<evidence type="ECO:0000259" key="2">
    <source>
        <dbReference type="PROSITE" id="PS50968"/>
    </source>
</evidence>
<evidence type="ECO:0000313" key="3">
    <source>
        <dbReference type="EMBL" id="EFF69586.1"/>
    </source>
</evidence>
<dbReference type="Gene3D" id="2.40.50.100">
    <property type="match status" value="1"/>
</dbReference>
<keyword evidence="4" id="KW-1185">Reference proteome</keyword>
<dbReference type="Pfam" id="PF00364">
    <property type="entry name" value="Biotin_lipoyl"/>
    <property type="match status" value="1"/>
</dbReference>
<gene>
    <name evidence="3" type="ORF">BUTYVIB_00099</name>
</gene>
<dbReference type="InterPro" id="IPR011053">
    <property type="entry name" value="Single_hybrid_motif"/>
</dbReference>
<dbReference type="CDD" id="cd06850">
    <property type="entry name" value="biotinyl_domain"/>
    <property type="match status" value="1"/>
</dbReference>
<sequence>MDLLSVQLEKLGDNDMKNYTITVNGNVYDVTVEEGASTGAVSAPAAPKAAPKAAAAPAAKPAATGTAGSVKINAPMPGKIVDVKVKVGDAVKKGQTVLVLEAMKMENDIVAPEDGTVASINAAVGSAVEAGETIATLN</sequence>